<evidence type="ECO:0000256" key="11">
    <source>
        <dbReference type="SAM" id="MobiDB-lite"/>
    </source>
</evidence>
<dbReference type="FunFam" id="3.30.160.60:FF:000761">
    <property type="entry name" value="Zinc finger protein 449"/>
    <property type="match status" value="1"/>
</dbReference>
<dbReference type="SMART" id="SM00355">
    <property type="entry name" value="ZnF_C2H2"/>
    <property type="match status" value="2"/>
</dbReference>
<keyword evidence="6" id="KW-0862">Zinc</keyword>
<keyword evidence="3" id="KW-0479">Metal-binding</keyword>
<comment type="similarity">
    <text evidence="2">Belongs to the krueppel C2H2-type zinc-finger protein family.</text>
</comment>
<dbReference type="PROSITE" id="PS00028">
    <property type="entry name" value="ZINC_FINGER_C2H2_1"/>
    <property type="match status" value="2"/>
</dbReference>
<evidence type="ECO:0000256" key="1">
    <source>
        <dbReference type="ARBA" id="ARBA00004123"/>
    </source>
</evidence>
<gene>
    <name evidence="13" type="ORF">DB88DRAFT_532199</name>
</gene>
<keyword evidence="5 10" id="KW-0863">Zinc-finger</keyword>
<evidence type="ECO:0000256" key="10">
    <source>
        <dbReference type="PROSITE-ProRule" id="PRU00042"/>
    </source>
</evidence>
<feature type="domain" description="C2H2-type" evidence="12">
    <location>
        <begin position="191"/>
        <end position="218"/>
    </location>
</feature>
<dbReference type="PANTHER" id="PTHR14196">
    <property type="entry name" value="ODD-SKIPPED - RELATED"/>
    <property type="match status" value="1"/>
</dbReference>
<dbReference type="AlphaFoldDB" id="A0AAD9CXV4"/>
<proteinExistence type="inferred from homology"/>
<dbReference type="Pfam" id="PF00096">
    <property type="entry name" value="zf-C2H2"/>
    <property type="match status" value="2"/>
</dbReference>
<dbReference type="PANTHER" id="PTHR14196:SF12">
    <property type="entry name" value="ZINC FINGER PROTEIN 208-LIKE"/>
    <property type="match status" value="1"/>
</dbReference>
<sequence>MSQTNFVQGLSAPPYYFPQDFTFNMTSSPLAHPIPALHKQDMTGPNSMNHTVPLLQPMDLSRYGAFYSPMVSHNTLPISHDRMQHTPSSTPYSGSPLTGAQSSISTPEWNQNARVARAFPGLPNMMDPTQLLIGSGMVGGPEPAKATPLVSEERVAEWKGYQYSQPVGAWAQAPMSEEDEKEKASQKNRRHVCPVCDKRFNRPSSLNTHMAVHTGAKPFQCTRPGCGRCFSVSSNLRRHAKTHETKRARDKVQPGVATELLPTLHGLPRSATSHSHSHSMGSRPYAYPASQPFNGHPMVQHQSHQSFGGYEYTQAPSLDFSALTATTSSTVQSATMTNTPLPSSIGSTATFDHNGVGLEKYSITRRSSSGDSRDGTESGISVTTPKSPLDGYGLSGGKKEP</sequence>
<evidence type="ECO:0000256" key="4">
    <source>
        <dbReference type="ARBA" id="ARBA00022737"/>
    </source>
</evidence>
<keyword evidence="8" id="KW-0804">Transcription</keyword>
<dbReference type="Gene3D" id="3.30.160.60">
    <property type="entry name" value="Classic Zinc Finger"/>
    <property type="match status" value="2"/>
</dbReference>
<comment type="subcellular location">
    <subcellularLocation>
        <location evidence="1">Nucleus</location>
    </subcellularLocation>
</comment>
<dbReference type="EMBL" id="JAODAN010000008">
    <property type="protein sequence ID" value="KAK1922764.1"/>
    <property type="molecule type" value="Genomic_DNA"/>
</dbReference>
<evidence type="ECO:0000259" key="12">
    <source>
        <dbReference type="PROSITE" id="PS50157"/>
    </source>
</evidence>
<dbReference type="InterPro" id="IPR036236">
    <property type="entry name" value="Znf_C2H2_sf"/>
</dbReference>
<dbReference type="GO" id="GO:0000981">
    <property type="term" value="F:DNA-binding transcription factor activity, RNA polymerase II-specific"/>
    <property type="evidence" value="ECO:0007669"/>
    <property type="project" value="TreeGrafter"/>
</dbReference>
<feature type="domain" description="C2H2-type" evidence="12">
    <location>
        <begin position="219"/>
        <end position="248"/>
    </location>
</feature>
<dbReference type="Proteomes" id="UP001182556">
    <property type="component" value="Unassembled WGS sequence"/>
</dbReference>
<evidence type="ECO:0000256" key="8">
    <source>
        <dbReference type="ARBA" id="ARBA00023163"/>
    </source>
</evidence>
<protein>
    <recommendedName>
        <fullName evidence="12">C2H2-type domain-containing protein</fullName>
    </recommendedName>
</protein>
<evidence type="ECO:0000313" key="13">
    <source>
        <dbReference type="EMBL" id="KAK1922764.1"/>
    </source>
</evidence>
<organism evidence="13 14">
    <name type="scientific">Papiliotrema laurentii</name>
    <name type="common">Cryptococcus laurentii</name>
    <dbReference type="NCBI Taxonomy" id="5418"/>
    <lineage>
        <taxon>Eukaryota</taxon>
        <taxon>Fungi</taxon>
        <taxon>Dikarya</taxon>
        <taxon>Basidiomycota</taxon>
        <taxon>Agaricomycotina</taxon>
        <taxon>Tremellomycetes</taxon>
        <taxon>Tremellales</taxon>
        <taxon>Rhynchogastremaceae</taxon>
        <taxon>Papiliotrema</taxon>
    </lineage>
</organism>
<dbReference type="PROSITE" id="PS50157">
    <property type="entry name" value="ZINC_FINGER_C2H2_2"/>
    <property type="match status" value="2"/>
</dbReference>
<feature type="region of interest" description="Disordered" evidence="11">
    <location>
        <begin position="362"/>
        <end position="401"/>
    </location>
</feature>
<accession>A0AAD9CXV4</accession>
<dbReference type="InterPro" id="IPR050717">
    <property type="entry name" value="C2H2-ZF_Transcription_Reg"/>
</dbReference>
<dbReference type="GO" id="GO:0008270">
    <property type="term" value="F:zinc ion binding"/>
    <property type="evidence" value="ECO:0007669"/>
    <property type="project" value="UniProtKB-KW"/>
</dbReference>
<keyword evidence="7" id="KW-0805">Transcription regulation</keyword>
<evidence type="ECO:0000313" key="14">
    <source>
        <dbReference type="Proteomes" id="UP001182556"/>
    </source>
</evidence>
<dbReference type="GO" id="GO:0000977">
    <property type="term" value="F:RNA polymerase II transcription regulatory region sequence-specific DNA binding"/>
    <property type="evidence" value="ECO:0007669"/>
    <property type="project" value="TreeGrafter"/>
</dbReference>
<name>A0AAD9CXV4_PAPLA</name>
<evidence type="ECO:0000256" key="2">
    <source>
        <dbReference type="ARBA" id="ARBA00006991"/>
    </source>
</evidence>
<dbReference type="InterPro" id="IPR013087">
    <property type="entry name" value="Znf_C2H2_type"/>
</dbReference>
<evidence type="ECO:0000256" key="3">
    <source>
        <dbReference type="ARBA" id="ARBA00022723"/>
    </source>
</evidence>
<evidence type="ECO:0000256" key="7">
    <source>
        <dbReference type="ARBA" id="ARBA00023015"/>
    </source>
</evidence>
<comment type="caution">
    <text evidence="13">The sequence shown here is derived from an EMBL/GenBank/DDBJ whole genome shotgun (WGS) entry which is preliminary data.</text>
</comment>
<feature type="compositionally biased region" description="Polar residues" evidence="11">
    <location>
        <begin position="85"/>
        <end position="108"/>
    </location>
</feature>
<evidence type="ECO:0000256" key="6">
    <source>
        <dbReference type="ARBA" id="ARBA00022833"/>
    </source>
</evidence>
<keyword evidence="4" id="KW-0677">Repeat</keyword>
<dbReference type="GO" id="GO:0005634">
    <property type="term" value="C:nucleus"/>
    <property type="evidence" value="ECO:0007669"/>
    <property type="project" value="UniProtKB-SubCell"/>
</dbReference>
<feature type="region of interest" description="Disordered" evidence="11">
    <location>
        <begin position="77"/>
        <end position="108"/>
    </location>
</feature>
<keyword evidence="14" id="KW-1185">Reference proteome</keyword>
<reference evidence="13" key="1">
    <citation type="submission" date="2023-02" db="EMBL/GenBank/DDBJ databases">
        <title>Identification and recombinant expression of a fungal hydrolase from Papiliotrema laurentii that hydrolyzes apple cutin and clears colloidal polyester polyurethane.</title>
        <authorList>
            <consortium name="DOE Joint Genome Institute"/>
            <person name="Roman V.A."/>
            <person name="Bojanowski C."/>
            <person name="Crable B.R."/>
            <person name="Wagner D.N."/>
            <person name="Hung C.S."/>
            <person name="Nadeau L.J."/>
            <person name="Schratz L."/>
            <person name="Haridas S."/>
            <person name="Pangilinan J."/>
            <person name="Lipzen A."/>
            <person name="Na H."/>
            <person name="Yan M."/>
            <person name="Ng V."/>
            <person name="Grigoriev I.V."/>
            <person name="Spatafora J.W."/>
            <person name="Barlow D."/>
            <person name="Biffinger J."/>
            <person name="Kelley-Loughnane N."/>
            <person name="Varaljay V.A."/>
            <person name="Crookes-Goodson W.J."/>
        </authorList>
    </citation>
    <scope>NUCLEOTIDE SEQUENCE</scope>
    <source>
        <strain evidence="13">5307AH</strain>
    </source>
</reference>
<keyword evidence="9" id="KW-0539">Nucleus</keyword>
<evidence type="ECO:0000256" key="5">
    <source>
        <dbReference type="ARBA" id="ARBA00022771"/>
    </source>
</evidence>
<dbReference type="SUPFAM" id="SSF57667">
    <property type="entry name" value="beta-beta-alpha zinc fingers"/>
    <property type="match status" value="1"/>
</dbReference>
<dbReference type="FunFam" id="3.30.160.60:FF:001102">
    <property type="entry name" value="Transcription factor IIIA"/>
    <property type="match status" value="1"/>
</dbReference>
<evidence type="ECO:0000256" key="9">
    <source>
        <dbReference type="ARBA" id="ARBA00023242"/>
    </source>
</evidence>